<evidence type="ECO:0000313" key="7">
    <source>
        <dbReference type="EMBL" id="KWS02361.1"/>
    </source>
</evidence>
<dbReference type="GO" id="GO:0005506">
    <property type="term" value="F:iron ion binding"/>
    <property type="evidence" value="ECO:0007669"/>
    <property type="project" value="InterPro"/>
</dbReference>
<comment type="caution">
    <text evidence="7">The sequence shown here is derived from an EMBL/GenBank/DDBJ whole genome shotgun (WGS) entry which is preliminary data.</text>
</comment>
<dbReference type="EMBL" id="JAJA02000002">
    <property type="protein sequence ID" value="KWS02361.1"/>
    <property type="molecule type" value="Genomic_DNA"/>
</dbReference>
<keyword evidence="5" id="KW-0408">Iron</keyword>
<comment type="cofactor">
    <cofactor evidence="1">
        <name>L-ascorbate</name>
        <dbReference type="ChEBI" id="CHEBI:38290"/>
    </cofactor>
</comment>
<evidence type="ECO:0000256" key="2">
    <source>
        <dbReference type="ARBA" id="ARBA00022723"/>
    </source>
</evidence>
<keyword evidence="8" id="KW-1185">Reference proteome</keyword>
<dbReference type="InterPro" id="IPR045054">
    <property type="entry name" value="P4HA-like"/>
</dbReference>
<keyword evidence="3" id="KW-0223">Dioxygenase</keyword>
<accession>A0A125U046</accession>
<protein>
    <submittedName>
        <fullName evidence="7">WD-repeat protein</fullName>
    </submittedName>
</protein>
<dbReference type="Gene3D" id="2.60.120.620">
    <property type="entry name" value="q2cbj1_9rhob like domain"/>
    <property type="match status" value="1"/>
</dbReference>
<evidence type="ECO:0000259" key="6">
    <source>
        <dbReference type="SMART" id="SM00702"/>
    </source>
</evidence>
<gene>
    <name evidence="7" type="ORF">AZ78_5028</name>
</gene>
<dbReference type="SMART" id="SM00702">
    <property type="entry name" value="P4Hc"/>
    <property type="match status" value="1"/>
</dbReference>
<organism evidence="7 8">
    <name type="scientific">Lysobacter capsici AZ78</name>
    <dbReference type="NCBI Taxonomy" id="1444315"/>
    <lineage>
        <taxon>Bacteria</taxon>
        <taxon>Pseudomonadati</taxon>
        <taxon>Pseudomonadota</taxon>
        <taxon>Gammaproteobacteria</taxon>
        <taxon>Lysobacterales</taxon>
        <taxon>Lysobacteraceae</taxon>
        <taxon>Lysobacter</taxon>
    </lineage>
</organism>
<evidence type="ECO:0000256" key="5">
    <source>
        <dbReference type="ARBA" id="ARBA00023004"/>
    </source>
</evidence>
<evidence type="ECO:0000256" key="1">
    <source>
        <dbReference type="ARBA" id="ARBA00001961"/>
    </source>
</evidence>
<dbReference type="Pfam" id="PF13640">
    <property type="entry name" value="2OG-FeII_Oxy_3"/>
    <property type="match status" value="1"/>
</dbReference>
<keyword evidence="2" id="KW-0479">Metal-binding</keyword>
<dbReference type="InterPro" id="IPR006620">
    <property type="entry name" value="Pro_4_hyd_alph"/>
</dbReference>
<dbReference type="InterPro" id="IPR044862">
    <property type="entry name" value="Pro_4_hyd_alph_FE2OG_OXY"/>
</dbReference>
<evidence type="ECO:0000256" key="3">
    <source>
        <dbReference type="ARBA" id="ARBA00022964"/>
    </source>
</evidence>
<reference evidence="7 8" key="1">
    <citation type="journal article" date="2014" name="Genome Announc.">
        <title>Draft Genome Sequence of Lysobacter capsici AZ78, a Bacterium Antagonistic to Plant-Pathogenic Oomycetes.</title>
        <authorList>
            <person name="Puopolo G."/>
            <person name="Sonego P."/>
            <person name="Engelen K."/>
            <person name="Pertot I."/>
        </authorList>
    </citation>
    <scope>NUCLEOTIDE SEQUENCE [LARGE SCALE GENOMIC DNA]</scope>
    <source>
        <strain evidence="7 8">AZ78</strain>
    </source>
</reference>
<dbReference type="GO" id="GO:0031418">
    <property type="term" value="F:L-ascorbic acid binding"/>
    <property type="evidence" value="ECO:0007669"/>
    <property type="project" value="InterPro"/>
</dbReference>
<evidence type="ECO:0000313" key="8">
    <source>
        <dbReference type="Proteomes" id="UP000023435"/>
    </source>
</evidence>
<proteinExistence type="predicted"/>
<dbReference type="Proteomes" id="UP000023435">
    <property type="component" value="Unassembled WGS sequence"/>
</dbReference>
<feature type="domain" description="Prolyl 4-hydroxylase alpha subunit" evidence="6">
    <location>
        <begin position="8"/>
        <end position="177"/>
    </location>
</feature>
<keyword evidence="4" id="KW-0560">Oxidoreductase</keyword>
<dbReference type="PANTHER" id="PTHR10869:SF236">
    <property type="entry name" value="PROLYL 4-HYDROXYLASE ALPHA SUBUNIT DOMAIN-CONTAINING PROTEIN"/>
    <property type="match status" value="1"/>
</dbReference>
<dbReference type="GO" id="GO:0004656">
    <property type="term" value="F:procollagen-proline 4-dioxygenase activity"/>
    <property type="evidence" value="ECO:0007669"/>
    <property type="project" value="TreeGrafter"/>
</dbReference>
<name>A0A125U046_9GAMM</name>
<dbReference type="RefSeq" id="WP_036102637.1">
    <property type="nucleotide sequence ID" value="NZ_JAJA02000002.1"/>
</dbReference>
<dbReference type="AlphaFoldDB" id="A0A125U046"/>
<evidence type="ECO:0000256" key="4">
    <source>
        <dbReference type="ARBA" id="ARBA00023002"/>
    </source>
</evidence>
<sequence>MNLIAHSDRAFTLQALLSPAECEALIALAEHNGFESAGVRTAAGAQKAMPHVRNNERVVFESVEWVDRLWRRLAQVELPELDGQVAIGLPRLLRFYKYWPGQRFRMHKDGRWFEDGLSSKLTLLVYLNDGFVGGDTDFRQFRVTPKTGDALLFVHDTWHEGAAVEEGVKYALRSDVMYAPRG</sequence>
<dbReference type="PANTHER" id="PTHR10869">
    <property type="entry name" value="PROLYL 4-HYDROXYLASE ALPHA SUBUNIT"/>
    <property type="match status" value="1"/>
</dbReference>